<dbReference type="EMBL" id="JAAMPC010000017">
    <property type="protein sequence ID" value="KAG2247857.1"/>
    <property type="molecule type" value="Genomic_DNA"/>
</dbReference>
<evidence type="ECO:0000313" key="4">
    <source>
        <dbReference type="EMBL" id="KAG2247857.1"/>
    </source>
</evidence>
<feature type="chain" id="PRO_5036485802" description="Peptidase C1A papain C-terminal domain-containing protein" evidence="2">
    <location>
        <begin position="18"/>
        <end position="199"/>
    </location>
</feature>
<dbReference type="Pfam" id="PF00112">
    <property type="entry name" value="Peptidase_C1"/>
    <property type="match status" value="1"/>
</dbReference>
<feature type="transmembrane region" description="Helical" evidence="1">
    <location>
        <begin position="180"/>
        <end position="198"/>
    </location>
</feature>
<dbReference type="AlphaFoldDB" id="A0A8X7PC29"/>
<keyword evidence="5" id="KW-1185">Reference proteome</keyword>
<dbReference type="InterPro" id="IPR038765">
    <property type="entry name" value="Papain-like_cys_pep_sf"/>
</dbReference>
<dbReference type="GO" id="GO:0008234">
    <property type="term" value="F:cysteine-type peptidase activity"/>
    <property type="evidence" value="ECO:0007669"/>
    <property type="project" value="InterPro"/>
</dbReference>
<keyword evidence="2" id="KW-0732">Signal</keyword>
<evidence type="ECO:0000256" key="2">
    <source>
        <dbReference type="SAM" id="SignalP"/>
    </source>
</evidence>
<evidence type="ECO:0000313" key="5">
    <source>
        <dbReference type="Proteomes" id="UP000886595"/>
    </source>
</evidence>
<dbReference type="OrthoDB" id="1095262at2759"/>
<comment type="caution">
    <text evidence="4">The sequence shown here is derived from an EMBL/GenBank/DDBJ whole genome shotgun (WGS) entry which is preliminary data.</text>
</comment>
<organism evidence="4 5">
    <name type="scientific">Brassica carinata</name>
    <name type="common">Ethiopian mustard</name>
    <name type="synonym">Abyssinian cabbage</name>
    <dbReference type="NCBI Taxonomy" id="52824"/>
    <lineage>
        <taxon>Eukaryota</taxon>
        <taxon>Viridiplantae</taxon>
        <taxon>Streptophyta</taxon>
        <taxon>Embryophyta</taxon>
        <taxon>Tracheophyta</taxon>
        <taxon>Spermatophyta</taxon>
        <taxon>Magnoliopsida</taxon>
        <taxon>eudicotyledons</taxon>
        <taxon>Gunneridae</taxon>
        <taxon>Pentapetalae</taxon>
        <taxon>rosids</taxon>
        <taxon>malvids</taxon>
        <taxon>Brassicales</taxon>
        <taxon>Brassicaceae</taxon>
        <taxon>Brassiceae</taxon>
        <taxon>Brassica</taxon>
    </lineage>
</organism>
<feature type="transmembrane region" description="Helical" evidence="1">
    <location>
        <begin position="133"/>
        <end position="154"/>
    </location>
</feature>
<dbReference type="GO" id="GO:0006508">
    <property type="term" value="P:proteolysis"/>
    <property type="evidence" value="ECO:0007669"/>
    <property type="project" value="InterPro"/>
</dbReference>
<evidence type="ECO:0000259" key="3">
    <source>
        <dbReference type="Pfam" id="PF00112"/>
    </source>
</evidence>
<dbReference type="Gene3D" id="3.90.70.10">
    <property type="entry name" value="Cysteine proteinases"/>
    <property type="match status" value="1"/>
</dbReference>
<gene>
    <name evidence="4" type="ORF">Bca52824_087485</name>
</gene>
<feature type="signal peptide" evidence="2">
    <location>
        <begin position="1"/>
        <end position="17"/>
    </location>
</feature>
<reference evidence="4 5" key="1">
    <citation type="submission" date="2020-02" db="EMBL/GenBank/DDBJ databases">
        <authorList>
            <person name="Ma Q."/>
            <person name="Huang Y."/>
            <person name="Song X."/>
            <person name="Pei D."/>
        </authorList>
    </citation>
    <scope>NUCLEOTIDE SEQUENCE [LARGE SCALE GENOMIC DNA]</scope>
    <source>
        <strain evidence="4">Sxm20200214</strain>
        <tissue evidence="4">Leaf</tissue>
    </source>
</reference>
<dbReference type="Proteomes" id="UP000886595">
    <property type="component" value="Unassembled WGS sequence"/>
</dbReference>
<proteinExistence type="predicted"/>
<name>A0A8X7PC29_BRACI</name>
<protein>
    <recommendedName>
        <fullName evidence="3">Peptidase C1A papain C-terminal domain-containing protein</fullName>
    </recommendedName>
</protein>
<keyword evidence="1" id="KW-0472">Membrane</keyword>
<sequence length="199" mass="22779">MLVCEAIAISIIILCLSFTPLEDNTFPNNKLLILSMVIQRLDPYLNHEEFKNEYLGLKTDIERGDDERSYQEFAYKDVDVEALPKSVDWRKKGTKALVKVIAFSIVAAVEGINKIVTGNLTILSEQELINCGFVTQLTTMAATVVSWITLLSTFSRTEVFARKRIILTPWKKKLARRKKILCYFEKGIKLVILILFIFK</sequence>
<dbReference type="SUPFAM" id="SSF54001">
    <property type="entry name" value="Cysteine proteinases"/>
    <property type="match status" value="1"/>
</dbReference>
<dbReference type="InterPro" id="IPR000668">
    <property type="entry name" value="Peptidase_C1A_C"/>
</dbReference>
<keyword evidence="1" id="KW-1133">Transmembrane helix</keyword>
<feature type="domain" description="Peptidase C1A papain C-terminal" evidence="3">
    <location>
        <begin position="83"/>
        <end position="132"/>
    </location>
</feature>
<accession>A0A8X7PC29</accession>
<keyword evidence="1" id="KW-0812">Transmembrane</keyword>
<evidence type="ECO:0000256" key="1">
    <source>
        <dbReference type="SAM" id="Phobius"/>
    </source>
</evidence>
<feature type="transmembrane region" description="Helical" evidence="1">
    <location>
        <begin position="96"/>
        <end position="113"/>
    </location>
</feature>